<protein>
    <recommendedName>
        <fullName evidence="4">Protein-L-isoaspartate O-methyltransferase</fullName>
        <ecNumber evidence="3">2.1.1.77</ecNumber>
    </recommendedName>
    <alternativeName>
        <fullName evidence="11">L-isoaspartyl protein carboxyl methyltransferase</fullName>
    </alternativeName>
    <alternativeName>
        <fullName evidence="9">Protein L-isoaspartyl methyltransferase</fullName>
    </alternativeName>
    <alternativeName>
        <fullName evidence="10">Protein-beta-aspartate methyltransferase</fullName>
    </alternativeName>
</protein>
<name>A0A263D0U5_9PSEU</name>
<comment type="subcellular location">
    <subcellularLocation>
        <location evidence="1">Cytoplasm</location>
    </subcellularLocation>
</comment>
<evidence type="ECO:0000256" key="6">
    <source>
        <dbReference type="ARBA" id="ARBA00022603"/>
    </source>
</evidence>
<dbReference type="GO" id="GO:0004719">
    <property type="term" value="F:protein-L-isoaspartate (D-aspartate) O-methyltransferase activity"/>
    <property type="evidence" value="ECO:0007669"/>
    <property type="project" value="UniProtKB-EC"/>
</dbReference>
<evidence type="ECO:0000256" key="1">
    <source>
        <dbReference type="ARBA" id="ARBA00004496"/>
    </source>
</evidence>
<gene>
    <name evidence="12" type="ORF">CFN78_17685</name>
</gene>
<dbReference type="CDD" id="cd02440">
    <property type="entry name" value="AdoMet_MTases"/>
    <property type="match status" value="1"/>
</dbReference>
<keyword evidence="5" id="KW-0963">Cytoplasm</keyword>
<evidence type="ECO:0000256" key="11">
    <source>
        <dbReference type="ARBA" id="ARBA00031350"/>
    </source>
</evidence>
<dbReference type="Pfam" id="PF01135">
    <property type="entry name" value="PCMT"/>
    <property type="match status" value="1"/>
</dbReference>
<keyword evidence="6 12" id="KW-0489">Methyltransferase</keyword>
<dbReference type="GO" id="GO:0005737">
    <property type="term" value="C:cytoplasm"/>
    <property type="evidence" value="ECO:0007669"/>
    <property type="project" value="UniProtKB-SubCell"/>
</dbReference>
<evidence type="ECO:0000256" key="5">
    <source>
        <dbReference type="ARBA" id="ARBA00022490"/>
    </source>
</evidence>
<sequence length="380" mass="41513">MSPVHWRRSARTLAATLTESGTLRDPVLREAVETTPRHVFVPRFHTQRPTGEWAVTDEKSPAWLDEVYRDQPLVTALADGLPVSSSTKPGLMVRMIEALRLEPAHRVLEIGTGTGYNAALLTRMLGDDHVASIDIGTDFVAAARDRLAGLGLAPTLAVADGAGGLPDRAPYDRIIATCSVPAVPWAWAGQVRDGGLVLVDLKPSVSAGNLVVLRRYGDRLEGRFLPRWAGFMAMRDPSTPASVPPVAHGPEGPRRTTRLPAEVTAELVPWFLAHCRLPRITGIGHSGRDEDRPEWMVLHAADGSWAEVAVRASDGERAVRQGGPVRLWDHIEAVVDGWHRLGSPGWDRLGLTVTPDGFHRVWLDEPDGKYRWALPPRAVT</sequence>
<proteinExistence type="inferred from homology"/>
<dbReference type="EC" id="2.1.1.77" evidence="3"/>
<dbReference type="InterPro" id="IPR029063">
    <property type="entry name" value="SAM-dependent_MTases_sf"/>
</dbReference>
<evidence type="ECO:0000256" key="10">
    <source>
        <dbReference type="ARBA" id="ARBA00031323"/>
    </source>
</evidence>
<reference evidence="12 13" key="1">
    <citation type="submission" date="2017-07" db="EMBL/GenBank/DDBJ databases">
        <title>Amycolatopsis antarcticus sp. nov., isolated from the surface of an Antarcticus brown macroalga.</title>
        <authorList>
            <person name="Wang J."/>
            <person name="Leiva S."/>
            <person name="Huang J."/>
            <person name="Huang Y."/>
        </authorList>
    </citation>
    <scope>NUCLEOTIDE SEQUENCE [LARGE SCALE GENOMIC DNA]</scope>
    <source>
        <strain evidence="12 13">AU-G6</strain>
    </source>
</reference>
<evidence type="ECO:0000256" key="3">
    <source>
        <dbReference type="ARBA" id="ARBA00011890"/>
    </source>
</evidence>
<evidence type="ECO:0000313" key="12">
    <source>
        <dbReference type="EMBL" id="OZM71971.1"/>
    </source>
</evidence>
<dbReference type="InParanoid" id="A0A263D0U5"/>
<evidence type="ECO:0000256" key="4">
    <source>
        <dbReference type="ARBA" id="ARBA00013346"/>
    </source>
</evidence>
<dbReference type="GO" id="GO:0032259">
    <property type="term" value="P:methylation"/>
    <property type="evidence" value="ECO:0007669"/>
    <property type="project" value="UniProtKB-KW"/>
</dbReference>
<evidence type="ECO:0000313" key="13">
    <source>
        <dbReference type="Proteomes" id="UP000242444"/>
    </source>
</evidence>
<comment type="caution">
    <text evidence="12">The sequence shown here is derived from an EMBL/GenBank/DDBJ whole genome shotgun (WGS) entry which is preliminary data.</text>
</comment>
<organism evidence="12 13">
    <name type="scientific">Amycolatopsis antarctica</name>
    <dbReference type="NCBI Taxonomy" id="1854586"/>
    <lineage>
        <taxon>Bacteria</taxon>
        <taxon>Bacillati</taxon>
        <taxon>Actinomycetota</taxon>
        <taxon>Actinomycetes</taxon>
        <taxon>Pseudonocardiales</taxon>
        <taxon>Pseudonocardiaceae</taxon>
        <taxon>Amycolatopsis</taxon>
    </lineage>
</organism>
<dbReference type="InterPro" id="IPR000682">
    <property type="entry name" value="PCMT"/>
</dbReference>
<dbReference type="Proteomes" id="UP000242444">
    <property type="component" value="Unassembled WGS sequence"/>
</dbReference>
<comment type="similarity">
    <text evidence="2">Belongs to the methyltransferase superfamily. L-isoaspartyl/D-aspartyl protein methyltransferase family.</text>
</comment>
<keyword evidence="13" id="KW-1185">Reference proteome</keyword>
<evidence type="ECO:0000256" key="9">
    <source>
        <dbReference type="ARBA" id="ARBA00030757"/>
    </source>
</evidence>
<dbReference type="Gene3D" id="3.40.50.150">
    <property type="entry name" value="Vaccinia Virus protein VP39"/>
    <property type="match status" value="1"/>
</dbReference>
<dbReference type="OrthoDB" id="5143400at2"/>
<dbReference type="AlphaFoldDB" id="A0A263D0U5"/>
<dbReference type="PANTHER" id="PTHR11579">
    <property type="entry name" value="PROTEIN-L-ISOASPARTATE O-METHYLTRANSFERASE"/>
    <property type="match status" value="1"/>
</dbReference>
<evidence type="ECO:0000256" key="2">
    <source>
        <dbReference type="ARBA" id="ARBA00005369"/>
    </source>
</evidence>
<keyword evidence="8" id="KW-0949">S-adenosyl-L-methionine</keyword>
<dbReference type="SUPFAM" id="SSF53335">
    <property type="entry name" value="S-adenosyl-L-methionine-dependent methyltransferases"/>
    <property type="match status" value="1"/>
</dbReference>
<accession>A0A263D0U5</accession>
<dbReference type="RefSeq" id="WP_094863927.1">
    <property type="nucleotide sequence ID" value="NZ_NKYE01000010.1"/>
</dbReference>
<keyword evidence="7 12" id="KW-0808">Transferase</keyword>
<evidence type="ECO:0000256" key="8">
    <source>
        <dbReference type="ARBA" id="ARBA00022691"/>
    </source>
</evidence>
<dbReference type="PROSITE" id="PS01279">
    <property type="entry name" value="PCMT"/>
    <property type="match status" value="1"/>
</dbReference>
<dbReference type="EMBL" id="NKYE01000010">
    <property type="protein sequence ID" value="OZM71971.1"/>
    <property type="molecule type" value="Genomic_DNA"/>
</dbReference>
<evidence type="ECO:0000256" key="7">
    <source>
        <dbReference type="ARBA" id="ARBA00022679"/>
    </source>
</evidence>
<dbReference type="PANTHER" id="PTHR11579:SF0">
    <property type="entry name" value="PROTEIN-L-ISOASPARTATE(D-ASPARTATE) O-METHYLTRANSFERASE"/>
    <property type="match status" value="1"/>
</dbReference>